<dbReference type="AlphaFoldDB" id="D1CFU4"/>
<dbReference type="KEGG" id="ttr:Tter_0883"/>
<evidence type="ECO:0000256" key="1">
    <source>
        <dbReference type="ARBA" id="ARBA00004651"/>
    </source>
</evidence>
<dbReference type="InterPro" id="IPR012809">
    <property type="entry name" value="ECF_CbiQ"/>
</dbReference>
<reference evidence="8" key="1">
    <citation type="journal article" date="2010" name="Stand. Genomic Sci.">
        <title>Complete genome sequence of 'Thermobaculum terrenum' type strain (YNP1).</title>
        <authorList>
            <person name="Kiss H."/>
            <person name="Cleland D."/>
            <person name="Lapidus A."/>
            <person name="Lucas S."/>
            <person name="Glavina Del Rio T."/>
            <person name="Nolan M."/>
            <person name="Tice H."/>
            <person name="Han C."/>
            <person name="Goodwin L."/>
            <person name="Pitluck S."/>
            <person name="Liolios K."/>
            <person name="Ivanova N."/>
            <person name="Mavromatis K."/>
            <person name="Ovchinnikova G."/>
            <person name="Pati A."/>
            <person name="Chen A."/>
            <person name="Palaniappan K."/>
            <person name="Land M."/>
            <person name="Hauser L."/>
            <person name="Chang Y."/>
            <person name="Jeffries C."/>
            <person name="Lu M."/>
            <person name="Brettin T."/>
            <person name="Detter J."/>
            <person name="Goker M."/>
            <person name="Tindall B."/>
            <person name="Beck B."/>
            <person name="McDermott T."/>
            <person name="Woyke T."/>
            <person name="Bristow J."/>
            <person name="Eisen J."/>
            <person name="Markowitz V."/>
            <person name="Hugenholtz P."/>
            <person name="Kyrpides N."/>
            <person name="Klenk H."/>
            <person name="Cheng J."/>
        </authorList>
    </citation>
    <scope>NUCLEOTIDE SEQUENCE [LARGE SCALE GENOMIC DNA]</scope>
    <source>
        <strain evidence="8">ATCC BAA-798 / YNP1</strain>
    </source>
</reference>
<evidence type="ECO:0000256" key="3">
    <source>
        <dbReference type="ARBA" id="ARBA00022692"/>
    </source>
</evidence>
<feature type="transmembrane region" description="Helical" evidence="6">
    <location>
        <begin position="94"/>
        <end position="115"/>
    </location>
</feature>
<sequence length="279" mass="30931">MGLISKKNKRAGFLEKSLDGITHALERASFSEHTYGKGGFLQRLDPRVKVIGFLLIILSSAASKSLLVILSIYIFSIVLAIISKVSLGAIARTVWIGALIFTGAIALPALFLTPGNPIFHIPILGWGVTEQGVKSAAFLISRVITSATFAFLLVLTTPWSHILKSLRFLRVPVLFVVILNMTYRYIFLLLRTAQNMFESRRSRTVGKLSPADSRRITAATAGVLLSKSMKISSDVYMAMQSRGFRGEVRTLEDFTMSSRDWVVLLTFVSLSCLWLWLGR</sequence>
<evidence type="ECO:0000313" key="8">
    <source>
        <dbReference type="Proteomes" id="UP000000323"/>
    </source>
</evidence>
<dbReference type="EMBL" id="CP001825">
    <property type="protein sequence ID" value="ACZ41800.1"/>
    <property type="molecule type" value="Genomic_DNA"/>
</dbReference>
<accession>D1CFU4</accession>
<dbReference type="PANTHER" id="PTHR34857:SF2">
    <property type="entry name" value="SLL0384 PROTEIN"/>
    <property type="match status" value="1"/>
</dbReference>
<dbReference type="Pfam" id="PF02361">
    <property type="entry name" value="CbiQ"/>
    <property type="match status" value="1"/>
</dbReference>
<dbReference type="InterPro" id="IPR051611">
    <property type="entry name" value="ECF_transporter_component"/>
</dbReference>
<dbReference type="HOGENOM" id="CLU_056469_1_0_0"/>
<protein>
    <submittedName>
        <fullName evidence="7">Cobalt ABC transporter, inner membrane subunit CbiQ</fullName>
    </submittedName>
</protein>
<keyword evidence="5 6" id="KW-0472">Membrane</keyword>
<feature type="transmembrane region" description="Helical" evidence="6">
    <location>
        <begin position="135"/>
        <end position="156"/>
    </location>
</feature>
<evidence type="ECO:0000256" key="6">
    <source>
        <dbReference type="SAM" id="Phobius"/>
    </source>
</evidence>
<evidence type="ECO:0000313" key="7">
    <source>
        <dbReference type="EMBL" id="ACZ41800.1"/>
    </source>
</evidence>
<dbReference type="InterPro" id="IPR003339">
    <property type="entry name" value="ABC/ECF_trnsptr_transmembrane"/>
</dbReference>
<evidence type="ECO:0000256" key="4">
    <source>
        <dbReference type="ARBA" id="ARBA00022989"/>
    </source>
</evidence>
<dbReference type="eggNOG" id="COG0619">
    <property type="taxonomic scope" value="Bacteria"/>
</dbReference>
<dbReference type="STRING" id="525904.Tter_0883"/>
<feature type="transmembrane region" description="Helical" evidence="6">
    <location>
        <begin position="261"/>
        <end position="277"/>
    </location>
</feature>
<gene>
    <name evidence="7" type="ordered locus">Tter_0883</name>
</gene>
<dbReference type="PANTHER" id="PTHR34857">
    <property type="entry name" value="SLL0384 PROTEIN"/>
    <property type="match status" value="1"/>
</dbReference>
<comment type="subcellular location">
    <subcellularLocation>
        <location evidence="1">Cell membrane</location>
        <topology evidence="1">Multi-pass membrane protein</topology>
    </subcellularLocation>
</comment>
<evidence type="ECO:0000256" key="2">
    <source>
        <dbReference type="ARBA" id="ARBA00022475"/>
    </source>
</evidence>
<dbReference type="GO" id="GO:0043190">
    <property type="term" value="C:ATP-binding cassette (ABC) transporter complex"/>
    <property type="evidence" value="ECO:0007669"/>
    <property type="project" value="InterPro"/>
</dbReference>
<feature type="transmembrane region" description="Helical" evidence="6">
    <location>
        <begin position="50"/>
        <end position="82"/>
    </location>
</feature>
<keyword evidence="8" id="KW-1185">Reference proteome</keyword>
<keyword evidence="4 6" id="KW-1133">Transmembrane helix</keyword>
<dbReference type="RefSeq" id="WP_012874835.1">
    <property type="nucleotide sequence ID" value="NC_013525.1"/>
</dbReference>
<evidence type="ECO:0000256" key="5">
    <source>
        <dbReference type="ARBA" id="ARBA00023136"/>
    </source>
</evidence>
<name>D1CFU4_THET1</name>
<organism evidence="7 8">
    <name type="scientific">Thermobaculum terrenum (strain ATCC BAA-798 / CCMEE 7001 / YNP1)</name>
    <dbReference type="NCBI Taxonomy" id="525904"/>
    <lineage>
        <taxon>Bacteria</taxon>
        <taxon>Bacillati</taxon>
        <taxon>Chloroflexota</taxon>
        <taxon>Chloroflexia</taxon>
        <taxon>Candidatus Thermobaculales</taxon>
        <taxon>Candidatus Thermobaculaceae</taxon>
        <taxon>Thermobaculum</taxon>
    </lineage>
</organism>
<keyword evidence="2" id="KW-1003">Cell membrane</keyword>
<dbReference type="NCBIfam" id="TIGR02454">
    <property type="entry name" value="ECF_T_CbiQ"/>
    <property type="match status" value="1"/>
</dbReference>
<dbReference type="Proteomes" id="UP000000323">
    <property type="component" value="Chromosome 1"/>
</dbReference>
<dbReference type="GO" id="GO:0006824">
    <property type="term" value="P:cobalt ion transport"/>
    <property type="evidence" value="ECO:0007669"/>
    <property type="project" value="InterPro"/>
</dbReference>
<dbReference type="OrthoDB" id="8585740at2"/>
<proteinExistence type="predicted"/>
<keyword evidence="3 6" id="KW-0812">Transmembrane</keyword>
<feature type="transmembrane region" description="Helical" evidence="6">
    <location>
        <begin position="168"/>
        <end position="187"/>
    </location>
</feature>
<dbReference type="CDD" id="cd16914">
    <property type="entry name" value="EcfT"/>
    <property type="match status" value="1"/>
</dbReference>